<dbReference type="RefSeq" id="WP_006878950.1">
    <property type="nucleotide sequence ID" value="NZ_AEVS01000049.1"/>
</dbReference>
<dbReference type="InterPro" id="IPR012310">
    <property type="entry name" value="DNA_ligase_ATP-dep_cent"/>
</dbReference>
<comment type="caution">
    <text evidence="9">The sequence shown here is derived from an EMBL/GenBank/DDBJ whole genome shotgun (WGS) entry which is preliminary data.</text>
</comment>
<gene>
    <name evidence="9" type="ORF">VIBR0546_00500</name>
</gene>
<evidence type="ECO:0000256" key="4">
    <source>
        <dbReference type="ARBA" id="ARBA00022763"/>
    </source>
</evidence>
<dbReference type="InterPro" id="IPR029319">
    <property type="entry name" value="DNA_ligase_OB"/>
</dbReference>
<dbReference type="CDD" id="cd08041">
    <property type="entry name" value="OBF_kDNA_ligase_like"/>
    <property type="match status" value="1"/>
</dbReference>
<dbReference type="InterPro" id="IPR012340">
    <property type="entry name" value="NA-bd_OB-fold"/>
</dbReference>
<keyword evidence="7" id="KW-0732">Signal</keyword>
<protein>
    <submittedName>
        <fullName evidence="9">DNA ligase</fullName>
        <ecNumber evidence="9">6.5.1.1</ecNumber>
    </submittedName>
</protein>
<name>E8LT06_9VIBR</name>
<dbReference type="GO" id="GO:0006310">
    <property type="term" value="P:DNA recombination"/>
    <property type="evidence" value="ECO:0007669"/>
    <property type="project" value="InterPro"/>
</dbReference>
<evidence type="ECO:0000256" key="2">
    <source>
        <dbReference type="ARBA" id="ARBA00022598"/>
    </source>
</evidence>
<dbReference type="NCBIfam" id="NF006592">
    <property type="entry name" value="PRK09125.1"/>
    <property type="match status" value="1"/>
</dbReference>
<dbReference type="PROSITE" id="PS50160">
    <property type="entry name" value="DNA_LIGASE_A3"/>
    <property type="match status" value="1"/>
</dbReference>
<evidence type="ECO:0000256" key="7">
    <source>
        <dbReference type="SAM" id="SignalP"/>
    </source>
</evidence>
<dbReference type="Gene3D" id="2.40.50.140">
    <property type="entry name" value="Nucleic acid-binding proteins"/>
    <property type="match status" value="1"/>
</dbReference>
<accession>E8LT06</accession>
<dbReference type="Gene3D" id="3.30.470.30">
    <property type="entry name" value="DNA ligase/mRNA capping enzyme"/>
    <property type="match status" value="1"/>
</dbReference>
<comment type="catalytic activity">
    <reaction evidence="6">
        <text>ATP + (deoxyribonucleotide)n-3'-hydroxyl + 5'-phospho-(deoxyribonucleotide)m = (deoxyribonucleotide)n+m + AMP + diphosphate.</text>
        <dbReference type="EC" id="6.5.1.1"/>
    </reaction>
</comment>
<comment type="cofactor">
    <cofactor evidence="1">
        <name>a divalent metal cation</name>
        <dbReference type="ChEBI" id="CHEBI:60240"/>
    </cofactor>
</comment>
<proteinExistence type="predicted"/>
<organism evidence="9 10">
    <name type="scientific">Vibrio brasiliensis LMG 20546</name>
    <dbReference type="NCBI Taxonomy" id="945543"/>
    <lineage>
        <taxon>Bacteria</taxon>
        <taxon>Pseudomonadati</taxon>
        <taxon>Pseudomonadota</taxon>
        <taxon>Gammaproteobacteria</taxon>
        <taxon>Vibrionales</taxon>
        <taxon>Vibrionaceae</taxon>
        <taxon>Vibrio</taxon>
        <taxon>Vibrio oreintalis group</taxon>
    </lineage>
</organism>
<keyword evidence="5" id="KW-0234">DNA repair</keyword>
<dbReference type="GO" id="GO:0006260">
    <property type="term" value="P:DNA replication"/>
    <property type="evidence" value="ECO:0007669"/>
    <property type="project" value="UniProtKB-KW"/>
</dbReference>
<evidence type="ECO:0000313" key="10">
    <source>
        <dbReference type="Proteomes" id="UP000004371"/>
    </source>
</evidence>
<feature type="domain" description="ATP-dependent DNA ligase family profile" evidence="8">
    <location>
        <begin position="135"/>
        <end position="234"/>
    </location>
</feature>
<dbReference type="GO" id="GO:0003910">
    <property type="term" value="F:DNA ligase (ATP) activity"/>
    <property type="evidence" value="ECO:0007669"/>
    <property type="project" value="UniProtKB-EC"/>
</dbReference>
<evidence type="ECO:0000256" key="6">
    <source>
        <dbReference type="ARBA" id="ARBA00034003"/>
    </source>
</evidence>
<dbReference type="Gene3D" id="3.30.1490.70">
    <property type="match status" value="1"/>
</dbReference>
<sequence length="284" mass="32207">MQFKSSLVALAVLIALSSEAHGKEQAKFADTVQLATDYNKAVDIQNYWQSEKLDGIRAIWDGSRLKTRNGKPIFAPDWFTRSLPKQHLEGELWAGRGNFHLVQKTVLDETPSPVAWQLIRYMLFDIPFSKKTYPERYLAMEKLITRIDQPHVELIKHTPINSQQELLNNLDRVVAKQGEGIMLRNINHAYQGGRNSDLIKLKKHQDAEAIVVGYKLGKGKFSQVMGALLVQLPSGQQFYIGNGFSDEMRSNPPALGSKITYRFNGYTQNGVPKFARFVRMSIAQ</sequence>
<dbReference type="Pfam" id="PF14743">
    <property type="entry name" value="DNA_ligase_OB_2"/>
    <property type="match status" value="1"/>
</dbReference>
<dbReference type="Proteomes" id="UP000004371">
    <property type="component" value="Unassembled WGS sequence"/>
</dbReference>
<dbReference type="GO" id="GO:0006281">
    <property type="term" value="P:DNA repair"/>
    <property type="evidence" value="ECO:0007669"/>
    <property type="project" value="UniProtKB-KW"/>
</dbReference>
<dbReference type="OrthoDB" id="9782700at2"/>
<keyword evidence="10" id="KW-1185">Reference proteome</keyword>
<keyword evidence="2 9" id="KW-0436">Ligase</keyword>
<dbReference type="Pfam" id="PF01068">
    <property type="entry name" value="DNA_ligase_A_M"/>
    <property type="match status" value="1"/>
</dbReference>
<dbReference type="EC" id="6.5.1.1" evidence="9"/>
<dbReference type="InterPro" id="IPR016059">
    <property type="entry name" value="DNA_ligase_ATP-dep_CS"/>
</dbReference>
<dbReference type="EMBL" id="AEVS01000049">
    <property type="protein sequence ID" value="EGA66199.1"/>
    <property type="molecule type" value="Genomic_DNA"/>
</dbReference>
<dbReference type="STRING" id="945543.VIBR0546_00500"/>
<dbReference type="SUPFAM" id="SSF56091">
    <property type="entry name" value="DNA ligase/mRNA capping enzyme, catalytic domain"/>
    <property type="match status" value="1"/>
</dbReference>
<reference evidence="9 10" key="1">
    <citation type="journal article" date="2012" name="Int. J. Syst. Evol. Microbiol.">
        <title>Vibrio caribbeanicus sp. nov., isolated from the marine sponge Scleritoderma cyanea.</title>
        <authorList>
            <person name="Hoffmann M."/>
            <person name="Monday S.R."/>
            <person name="Allard M.W."/>
            <person name="Strain E.A."/>
            <person name="Whittaker P."/>
            <person name="Naum M."/>
            <person name="McCarthy P.J."/>
            <person name="Lopez J.V."/>
            <person name="Fischer M."/>
            <person name="Brown E.W."/>
        </authorList>
    </citation>
    <scope>NUCLEOTIDE SEQUENCE [LARGE SCALE GENOMIC DNA]</scope>
    <source>
        <strain evidence="9 10">LMG 20546</strain>
    </source>
</reference>
<dbReference type="AlphaFoldDB" id="E8LT06"/>
<feature type="chain" id="PRO_5003227500" evidence="7">
    <location>
        <begin position="23"/>
        <end position="284"/>
    </location>
</feature>
<dbReference type="PANTHER" id="PTHR47810:SF1">
    <property type="entry name" value="DNA LIGASE B"/>
    <property type="match status" value="1"/>
</dbReference>
<evidence type="ECO:0000256" key="5">
    <source>
        <dbReference type="ARBA" id="ARBA00023204"/>
    </source>
</evidence>
<dbReference type="PANTHER" id="PTHR47810">
    <property type="entry name" value="DNA LIGASE"/>
    <property type="match status" value="1"/>
</dbReference>
<keyword evidence="4" id="KW-0227">DNA damage</keyword>
<dbReference type="InterPro" id="IPR050326">
    <property type="entry name" value="NAD_dep_DNA_ligaseB"/>
</dbReference>
<keyword evidence="3" id="KW-0235">DNA replication</keyword>
<evidence type="ECO:0000256" key="3">
    <source>
        <dbReference type="ARBA" id="ARBA00022705"/>
    </source>
</evidence>
<dbReference type="PROSITE" id="PS00333">
    <property type="entry name" value="DNA_LIGASE_A2"/>
    <property type="match status" value="1"/>
</dbReference>
<evidence type="ECO:0000259" key="8">
    <source>
        <dbReference type="PROSITE" id="PS50160"/>
    </source>
</evidence>
<dbReference type="SUPFAM" id="SSF50249">
    <property type="entry name" value="Nucleic acid-binding proteins"/>
    <property type="match status" value="1"/>
</dbReference>
<evidence type="ECO:0000313" key="9">
    <source>
        <dbReference type="EMBL" id="EGA66199.1"/>
    </source>
</evidence>
<dbReference type="CDD" id="cd07896">
    <property type="entry name" value="Adenylation_kDNA_ligase_like"/>
    <property type="match status" value="1"/>
</dbReference>
<dbReference type="GO" id="GO:0005524">
    <property type="term" value="F:ATP binding"/>
    <property type="evidence" value="ECO:0007669"/>
    <property type="project" value="InterPro"/>
</dbReference>
<evidence type="ECO:0000256" key="1">
    <source>
        <dbReference type="ARBA" id="ARBA00001968"/>
    </source>
</evidence>
<feature type="signal peptide" evidence="7">
    <location>
        <begin position="1"/>
        <end position="22"/>
    </location>
</feature>
<dbReference type="eggNOG" id="COG1793">
    <property type="taxonomic scope" value="Bacteria"/>
</dbReference>